<dbReference type="RefSeq" id="WP_375357626.1">
    <property type="nucleotide sequence ID" value="NZ_JBHHMI010000029.1"/>
</dbReference>
<name>A0ABV5AYR9_9BACL</name>
<dbReference type="InterPro" id="IPR011009">
    <property type="entry name" value="Kinase-like_dom_sf"/>
</dbReference>
<evidence type="ECO:0000256" key="1">
    <source>
        <dbReference type="SAM" id="Coils"/>
    </source>
</evidence>
<evidence type="ECO:0000313" key="2">
    <source>
        <dbReference type="EMBL" id="MFB5269354.1"/>
    </source>
</evidence>
<reference evidence="2 3" key="1">
    <citation type="submission" date="2024-09" db="EMBL/GenBank/DDBJ databases">
        <title>Paenibacillus zeirhizospherea sp. nov., isolated from surface of the maize (Zea mays) roots in a horticulture field, Hungary.</title>
        <authorList>
            <person name="Marton D."/>
            <person name="Farkas M."/>
            <person name="Bedics A."/>
            <person name="Toth E."/>
            <person name="Tancsics A."/>
            <person name="Boka K."/>
            <person name="Maroti G."/>
            <person name="Kriszt B."/>
            <person name="Cserhati M."/>
        </authorList>
    </citation>
    <scope>NUCLEOTIDE SEQUENCE [LARGE SCALE GENOMIC DNA]</scope>
    <source>
        <strain evidence="2 3">KCTC 33519</strain>
    </source>
</reference>
<organism evidence="2 3">
    <name type="scientific">Paenibacillus enshidis</name>
    <dbReference type="NCBI Taxonomy" id="1458439"/>
    <lineage>
        <taxon>Bacteria</taxon>
        <taxon>Bacillati</taxon>
        <taxon>Bacillota</taxon>
        <taxon>Bacilli</taxon>
        <taxon>Bacillales</taxon>
        <taxon>Paenibacillaceae</taxon>
        <taxon>Paenibacillus</taxon>
    </lineage>
</organism>
<proteinExistence type="predicted"/>
<dbReference type="Proteomes" id="UP001580346">
    <property type="component" value="Unassembled WGS sequence"/>
</dbReference>
<keyword evidence="3" id="KW-1185">Reference proteome</keyword>
<dbReference type="EMBL" id="JBHHMI010000029">
    <property type="protein sequence ID" value="MFB5269354.1"/>
    <property type="molecule type" value="Genomic_DNA"/>
</dbReference>
<feature type="coiled-coil region" evidence="1">
    <location>
        <begin position="101"/>
        <end position="132"/>
    </location>
</feature>
<comment type="caution">
    <text evidence="2">The sequence shown here is derived from an EMBL/GenBank/DDBJ whole genome shotgun (WGS) entry which is preliminary data.</text>
</comment>
<evidence type="ECO:0000313" key="3">
    <source>
        <dbReference type="Proteomes" id="UP001580346"/>
    </source>
</evidence>
<keyword evidence="1" id="KW-0175">Coiled coil</keyword>
<protein>
    <recommendedName>
        <fullName evidence="4">Protein kinase domain-containing protein</fullName>
    </recommendedName>
</protein>
<gene>
    <name evidence="2" type="ORF">ACE41H_21580</name>
</gene>
<evidence type="ECO:0008006" key="4">
    <source>
        <dbReference type="Google" id="ProtNLM"/>
    </source>
</evidence>
<sequence length="190" mass="22828">MKTTEFIKNLPSDLRSVLETGDRNLFFNKISLDPMPIRANRAWLFEIAEYDLVFKRFTPKGKRDYDIDALKDLQGIAYFPVLYAYEEQEFLIMQKVPGQDIESLMENGMLSEEELEKIREQYKKAMRLAIERKRYDWDMKLEHLFWDKETQRLMLIDFGEYDVFRGTDVNQALEGLLEHFDEEIDMAKEW</sequence>
<dbReference type="SUPFAM" id="SSF56112">
    <property type="entry name" value="Protein kinase-like (PK-like)"/>
    <property type="match status" value="1"/>
</dbReference>
<accession>A0ABV5AYR9</accession>